<evidence type="ECO:0000313" key="3">
    <source>
        <dbReference type="Proteomes" id="UP000240080"/>
    </source>
</evidence>
<sequence length="92" mass="10170">MGEQAPPLPFPPQRRSLNTSPEPLKYSWELQTKKHSNKETQLPVYSQLGRGQACSRGGYRASLQMETPSCWTKPRAGLGLGSCSHEPMGVPM</sequence>
<organism evidence="2 3">
    <name type="scientific">Pan paniscus</name>
    <name type="common">Pygmy chimpanzee</name>
    <name type="synonym">Bonobo</name>
    <dbReference type="NCBI Taxonomy" id="9597"/>
    <lineage>
        <taxon>Eukaryota</taxon>
        <taxon>Metazoa</taxon>
        <taxon>Chordata</taxon>
        <taxon>Craniata</taxon>
        <taxon>Vertebrata</taxon>
        <taxon>Euteleostomi</taxon>
        <taxon>Mammalia</taxon>
        <taxon>Eutheria</taxon>
        <taxon>Euarchontoglires</taxon>
        <taxon>Primates</taxon>
        <taxon>Haplorrhini</taxon>
        <taxon>Catarrhini</taxon>
        <taxon>Hominidae</taxon>
        <taxon>Pan</taxon>
    </lineage>
</organism>
<evidence type="ECO:0000313" key="2">
    <source>
        <dbReference type="Ensembl" id="ENSPPAP00000019794.1"/>
    </source>
</evidence>
<dbReference type="Ensembl" id="ENSPPAT00000042571.1">
    <property type="protein sequence ID" value="ENSPPAP00000019794.1"/>
    <property type="gene ID" value="ENSPPAG00000033119.1"/>
</dbReference>
<accession>A0A2R9AXN2</accession>
<dbReference type="GeneTree" id="ENSGT00910000146517"/>
<reference evidence="2" key="2">
    <citation type="submission" date="2025-08" db="UniProtKB">
        <authorList>
            <consortium name="Ensembl"/>
        </authorList>
    </citation>
    <scope>IDENTIFICATION</scope>
</reference>
<reference evidence="2" key="3">
    <citation type="submission" date="2025-09" db="UniProtKB">
        <authorList>
            <consortium name="Ensembl"/>
        </authorList>
    </citation>
    <scope>IDENTIFICATION</scope>
</reference>
<reference evidence="2 3" key="1">
    <citation type="journal article" date="2012" name="Nature">
        <title>The bonobo genome compared with the chimpanzee and human genomes.</title>
        <authorList>
            <person name="Prufer K."/>
            <person name="Munch K."/>
            <person name="Hellmann I."/>
            <person name="Akagi K."/>
            <person name="Miller J.R."/>
            <person name="Walenz B."/>
            <person name="Koren S."/>
            <person name="Sutton G."/>
            <person name="Kodira C."/>
            <person name="Winer R."/>
            <person name="Knight J.R."/>
            <person name="Mullikin J.C."/>
            <person name="Meader S.J."/>
            <person name="Ponting C.P."/>
            <person name="Lunter G."/>
            <person name="Higashino S."/>
            <person name="Hobolth A."/>
            <person name="Dutheil J."/>
            <person name="Karakoc E."/>
            <person name="Alkan C."/>
            <person name="Sajjadian S."/>
            <person name="Catacchio C.R."/>
            <person name="Ventura M."/>
            <person name="Marques-Bonet T."/>
            <person name="Eichler E.E."/>
            <person name="Andre C."/>
            <person name="Atencia R."/>
            <person name="Mugisha L."/>
            <person name="Junhold J."/>
            <person name="Patterson N."/>
            <person name="Siebauer M."/>
            <person name="Good J.M."/>
            <person name="Fischer A."/>
            <person name="Ptak S.E."/>
            <person name="Lachmann M."/>
            <person name="Symer D.E."/>
            <person name="Mailund T."/>
            <person name="Schierup M.H."/>
            <person name="Andres A.M."/>
            <person name="Kelso J."/>
            <person name="Paabo S."/>
        </authorList>
    </citation>
    <scope>NUCLEOTIDE SEQUENCE [LARGE SCALE GENOMIC DNA]</scope>
</reference>
<name>A0A2R9AXN2_PANPA</name>
<dbReference type="EMBL" id="AJFE02039481">
    <property type="status" value="NOT_ANNOTATED_CDS"/>
    <property type="molecule type" value="Genomic_DNA"/>
</dbReference>
<feature type="region of interest" description="Disordered" evidence="1">
    <location>
        <begin position="1"/>
        <end position="24"/>
    </location>
</feature>
<protein>
    <submittedName>
        <fullName evidence="2">Uncharacterized protein</fullName>
    </submittedName>
</protein>
<proteinExistence type="predicted"/>
<dbReference type="OMA" id="YSWELQT"/>
<evidence type="ECO:0000256" key="1">
    <source>
        <dbReference type="SAM" id="MobiDB-lite"/>
    </source>
</evidence>
<dbReference type="AlphaFoldDB" id="A0A2R9AXN2"/>
<keyword evidence="3" id="KW-1185">Reference proteome</keyword>
<dbReference type="Bgee" id="ENSPPAG00000033119">
    <property type="expression patterns" value="Expressed in placenta and 5 other cell types or tissues"/>
</dbReference>
<feature type="compositionally biased region" description="Pro residues" evidence="1">
    <location>
        <begin position="1"/>
        <end position="12"/>
    </location>
</feature>
<dbReference type="Proteomes" id="UP000240080">
    <property type="component" value="Chromosome 22"/>
</dbReference>